<proteinExistence type="predicted"/>
<dbReference type="AlphaFoldDB" id="A0A9D2J4Z2"/>
<gene>
    <name evidence="2" type="ORF">H9815_13740</name>
</gene>
<evidence type="ECO:0000313" key="3">
    <source>
        <dbReference type="Proteomes" id="UP000824037"/>
    </source>
</evidence>
<dbReference type="InterPro" id="IPR018728">
    <property type="entry name" value="DUF2268"/>
</dbReference>
<dbReference type="EMBL" id="DXBY01000237">
    <property type="protein sequence ID" value="HIZ36831.1"/>
    <property type="molecule type" value="Genomic_DNA"/>
</dbReference>
<organism evidence="2 3">
    <name type="scientific">Candidatus Ruania gallistercoris</name>
    <dbReference type="NCBI Taxonomy" id="2838746"/>
    <lineage>
        <taxon>Bacteria</taxon>
        <taxon>Bacillati</taxon>
        <taxon>Actinomycetota</taxon>
        <taxon>Actinomycetes</taxon>
        <taxon>Micrococcales</taxon>
        <taxon>Ruaniaceae</taxon>
        <taxon>Ruania</taxon>
    </lineage>
</organism>
<feature type="domain" description="DUF2268" evidence="1">
    <location>
        <begin position="93"/>
        <end position="287"/>
    </location>
</feature>
<sequence>MTVTVLDTATSMAAVLDAAPAEREDRVRAMLAPAADMFRYFPGEVDLAQLHTMSMGFPLDRELERVKEALERFRAAEVWTRMHTALEDAIALQRQALPGLEVPDVMAVLILGDPTDEYFMHDALGLSGNGAVTGYLMLTVWPTEKNLERIEASVVHELNHNLRYAPGGVVWDPATVTVGEHVVGEGLADAFAREMYGDRLGYSPFGVQHLDDDAVFEKVVSGLAVTGMENFGAWVIGDAAARRFGATPVGLPTGAGYAVGNRLVDTYLAATDKAASEALHVPSEEIITTALRGS</sequence>
<reference evidence="2" key="1">
    <citation type="journal article" date="2021" name="PeerJ">
        <title>Extensive microbial diversity within the chicken gut microbiome revealed by metagenomics and culture.</title>
        <authorList>
            <person name="Gilroy R."/>
            <person name="Ravi A."/>
            <person name="Getino M."/>
            <person name="Pursley I."/>
            <person name="Horton D.L."/>
            <person name="Alikhan N.F."/>
            <person name="Baker D."/>
            <person name="Gharbi K."/>
            <person name="Hall N."/>
            <person name="Watson M."/>
            <person name="Adriaenssens E.M."/>
            <person name="Foster-Nyarko E."/>
            <person name="Jarju S."/>
            <person name="Secka A."/>
            <person name="Antonio M."/>
            <person name="Oren A."/>
            <person name="Chaudhuri R.R."/>
            <person name="La Ragione R."/>
            <person name="Hildebrand F."/>
            <person name="Pallen M.J."/>
        </authorList>
    </citation>
    <scope>NUCLEOTIDE SEQUENCE</scope>
    <source>
        <strain evidence="2">ChiGjej4B4-7305</strain>
    </source>
</reference>
<dbReference type="Pfam" id="PF10026">
    <property type="entry name" value="DUF2268"/>
    <property type="match status" value="1"/>
</dbReference>
<protein>
    <submittedName>
        <fullName evidence="2">DUF2268 domain-containing protein</fullName>
    </submittedName>
</protein>
<accession>A0A9D2J4Z2</accession>
<comment type="caution">
    <text evidence="2">The sequence shown here is derived from an EMBL/GenBank/DDBJ whole genome shotgun (WGS) entry which is preliminary data.</text>
</comment>
<dbReference type="Proteomes" id="UP000824037">
    <property type="component" value="Unassembled WGS sequence"/>
</dbReference>
<name>A0A9D2J4Z2_9MICO</name>
<reference evidence="2" key="2">
    <citation type="submission" date="2021-04" db="EMBL/GenBank/DDBJ databases">
        <authorList>
            <person name="Gilroy R."/>
        </authorList>
    </citation>
    <scope>NUCLEOTIDE SEQUENCE</scope>
    <source>
        <strain evidence="2">ChiGjej4B4-7305</strain>
    </source>
</reference>
<evidence type="ECO:0000313" key="2">
    <source>
        <dbReference type="EMBL" id="HIZ36831.1"/>
    </source>
</evidence>
<evidence type="ECO:0000259" key="1">
    <source>
        <dbReference type="Pfam" id="PF10026"/>
    </source>
</evidence>